<evidence type="ECO:0000256" key="4">
    <source>
        <dbReference type="ARBA" id="ARBA00022737"/>
    </source>
</evidence>
<dbReference type="EMBL" id="LRBS01000011">
    <property type="protein sequence ID" value="OII77954.1"/>
    <property type="molecule type" value="Genomic_DNA"/>
</dbReference>
<dbReference type="PROSITE" id="PS50294">
    <property type="entry name" value="WD_REPEATS_REGION"/>
    <property type="match status" value="1"/>
</dbReference>
<dbReference type="InterPro" id="IPR015943">
    <property type="entry name" value="WD40/YVTN_repeat-like_dom_sf"/>
</dbReference>
<feature type="repeat" description="WD" evidence="7">
    <location>
        <begin position="106"/>
        <end position="147"/>
    </location>
</feature>
<feature type="domain" description="Sof1-like protein" evidence="8">
    <location>
        <begin position="385"/>
        <end position="469"/>
    </location>
</feature>
<proteinExistence type="inferred from homology"/>
<reference evidence="9 10" key="1">
    <citation type="submission" date="2016-10" db="EMBL/GenBank/DDBJ databases">
        <title>Reductive evolution of mitochondrial metabolism and differential evolution of invasion-related proteins in Cryptosporidium.</title>
        <authorList>
            <person name="Liu S."/>
            <person name="Roellig D.M."/>
            <person name="Guo Y."/>
            <person name="Li N."/>
            <person name="Frace M.A."/>
            <person name="Tang K."/>
            <person name="Zhang L."/>
            <person name="Feng Y."/>
            <person name="Xiao L."/>
        </authorList>
    </citation>
    <scope>NUCLEOTIDE SEQUENCE [LARGE SCALE GENOMIC DNA]</scope>
    <source>
        <strain evidence="9">30847</strain>
    </source>
</reference>
<dbReference type="GO" id="GO:0000462">
    <property type="term" value="P:maturation of SSU-rRNA from tricistronic rRNA transcript (SSU-rRNA, 5.8S rRNA, LSU-rRNA)"/>
    <property type="evidence" value="ECO:0007669"/>
    <property type="project" value="TreeGrafter"/>
</dbReference>
<dbReference type="InterPro" id="IPR001680">
    <property type="entry name" value="WD40_rpt"/>
</dbReference>
<dbReference type="PANTHER" id="PTHR22851">
    <property type="entry name" value="U3 SMALL NUCLEOLAR RNA U3 SNORNA ASSOCIATED PROTEIN"/>
    <property type="match status" value="1"/>
</dbReference>
<evidence type="ECO:0000256" key="6">
    <source>
        <dbReference type="ARBA" id="ARBA00023274"/>
    </source>
</evidence>
<dbReference type="SMART" id="SM00320">
    <property type="entry name" value="WD40"/>
    <property type="match status" value="7"/>
</dbReference>
<feature type="repeat" description="WD" evidence="7">
    <location>
        <begin position="308"/>
        <end position="344"/>
    </location>
</feature>
<protein>
    <submittedName>
        <fullName evidence="9">SOF1-like domain-containing protein</fullName>
    </submittedName>
</protein>
<evidence type="ECO:0000259" key="8">
    <source>
        <dbReference type="Pfam" id="PF04158"/>
    </source>
</evidence>
<dbReference type="Pfam" id="PF00400">
    <property type="entry name" value="WD40"/>
    <property type="match status" value="4"/>
</dbReference>
<dbReference type="InterPro" id="IPR051733">
    <property type="entry name" value="WD_repeat_DCAF13/WDSOF1"/>
</dbReference>
<dbReference type="PROSITE" id="PS50082">
    <property type="entry name" value="WD_REPEATS_2"/>
    <property type="match status" value="3"/>
</dbReference>
<keyword evidence="4" id="KW-0677">Repeat</keyword>
<keyword evidence="3 7" id="KW-0853">WD repeat</keyword>
<evidence type="ECO:0000313" key="10">
    <source>
        <dbReference type="Proteomes" id="UP000186804"/>
    </source>
</evidence>
<dbReference type="Pfam" id="PF04158">
    <property type="entry name" value="Sof1"/>
    <property type="match status" value="1"/>
</dbReference>
<accession>A0A1J4MUL9</accession>
<keyword evidence="6" id="KW-0687">Ribonucleoprotein</keyword>
<dbReference type="Gene3D" id="2.130.10.10">
    <property type="entry name" value="YVTN repeat-like/Quinoprotein amine dehydrogenase"/>
    <property type="match status" value="2"/>
</dbReference>
<evidence type="ECO:0000256" key="7">
    <source>
        <dbReference type="PROSITE-ProRule" id="PRU00221"/>
    </source>
</evidence>
<keyword evidence="10" id="KW-1185">Reference proteome</keyword>
<dbReference type="RefSeq" id="XP_067069800.1">
    <property type="nucleotide sequence ID" value="XM_067213987.1"/>
</dbReference>
<gene>
    <name evidence="9" type="ORF">cand_037620</name>
</gene>
<keyword evidence="5" id="KW-0539">Nucleus</keyword>
<dbReference type="PANTHER" id="PTHR22851:SF0">
    <property type="entry name" value="DDB1- AND CUL4-ASSOCIATED FACTOR 13"/>
    <property type="match status" value="1"/>
</dbReference>
<dbReference type="InterPro" id="IPR036322">
    <property type="entry name" value="WD40_repeat_dom_sf"/>
</dbReference>
<comment type="subcellular location">
    <subcellularLocation>
        <location evidence="1">Nucleus</location>
        <location evidence="1">Nucleolus</location>
    </subcellularLocation>
</comment>
<name>A0A1J4MUL9_9CRYT</name>
<comment type="similarity">
    <text evidence="2">Belongs to the WD repeat DCAF13/WDSOF1 family.</text>
</comment>
<dbReference type="InterPro" id="IPR007287">
    <property type="entry name" value="Sof1"/>
</dbReference>
<dbReference type="AlphaFoldDB" id="A0A1J4MUL9"/>
<evidence type="ECO:0000256" key="1">
    <source>
        <dbReference type="ARBA" id="ARBA00004604"/>
    </source>
</evidence>
<comment type="caution">
    <text evidence="9">The sequence shown here is derived from an EMBL/GenBank/DDBJ whole genome shotgun (WGS) entry which is preliminary data.</text>
</comment>
<evidence type="ECO:0000256" key="2">
    <source>
        <dbReference type="ARBA" id="ARBA00005649"/>
    </source>
</evidence>
<sequence length="474" mass="55033">MKIKVLQRDPAIYEGSRRDSIRRLFHNPDPRLHPFERAREYTRALTSVKLRKMFAKPLVSVLEGHTDTVQCIARAHHNVSDIYSGSFDGSIRYWNLGSQDKCEYMIRAHEGALRGICVTSNDKYIFSCGDDKKLQMWKIEKREDVKLMDINCLTDRGNDQDNSNGYDNLENFRKQIISENIFHSPCQLYSVDHHWSKSTLISSGISGIQVWDHNRNTPIQVFDWGSDTVYTAKINPSEPYIVATTASDNSVGLFDIRSSTPLRKLIMNNKGNAICWNPQQPLNFTVANDDSMLYTFDMRKLNSARFIYKGFVQAVLDIDYSPIGNSFVAGSKDNTIRIFNIDQGFSRDVYHTKRMQHVWSTKYTADAKFIVSGSSDFCIRLWKNDASQSLGPRVYRERQTLAYRNKLIEKYQHLPEIKRIARHHHIPKIIKSIQEKKLTQINAQKKREENMRIHSKNKLKPIPERQKPVRVILE</sequence>
<dbReference type="GeneID" id="92367946"/>
<dbReference type="SUPFAM" id="SSF50978">
    <property type="entry name" value="WD40 repeat-like"/>
    <property type="match status" value="1"/>
</dbReference>
<organism evidence="9 10">
    <name type="scientific">Cryptosporidium andersoni</name>
    <dbReference type="NCBI Taxonomy" id="117008"/>
    <lineage>
        <taxon>Eukaryota</taxon>
        <taxon>Sar</taxon>
        <taxon>Alveolata</taxon>
        <taxon>Apicomplexa</taxon>
        <taxon>Conoidasida</taxon>
        <taxon>Coccidia</taxon>
        <taxon>Eucoccidiorida</taxon>
        <taxon>Eimeriorina</taxon>
        <taxon>Cryptosporidiidae</taxon>
        <taxon>Cryptosporidium</taxon>
    </lineage>
</organism>
<evidence type="ECO:0000313" key="9">
    <source>
        <dbReference type="EMBL" id="OII77954.1"/>
    </source>
</evidence>
<dbReference type="OrthoDB" id="10249065at2759"/>
<feature type="repeat" description="WD" evidence="7">
    <location>
        <begin position="62"/>
        <end position="96"/>
    </location>
</feature>
<dbReference type="VEuPathDB" id="CryptoDB:cand_037620"/>
<evidence type="ECO:0000256" key="5">
    <source>
        <dbReference type="ARBA" id="ARBA00023242"/>
    </source>
</evidence>
<dbReference type="GO" id="GO:0032040">
    <property type="term" value="C:small-subunit processome"/>
    <property type="evidence" value="ECO:0007669"/>
    <property type="project" value="TreeGrafter"/>
</dbReference>
<dbReference type="Proteomes" id="UP000186804">
    <property type="component" value="Unassembled WGS sequence"/>
</dbReference>
<evidence type="ECO:0000256" key="3">
    <source>
        <dbReference type="ARBA" id="ARBA00022574"/>
    </source>
</evidence>